<dbReference type="WBParaSite" id="TCLT_0000360601-mRNA-1">
    <property type="protein sequence ID" value="TCLT_0000360601-mRNA-1"/>
    <property type="gene ID" value="TCLT_0000360601"/>
</dbReference>
<evidence type="ECO:0000313" key="5">
    <source>
        <dbReference type="WBParaSite" id="TCLT_0000360601-mRNA-1"/>
    </source>
</evidence>
<dbReference type="GO" id="GO:0070481">
    <property type="term" value="P:nuclear-transcribed mRNA catabolic process, non-stop decay"/>
    <property type="evidence" value="ECO:0007669"/>
    <property type="project" value="InterPro"/>
</dbReference>
<dbReference type="GO" id="GO:0005737">
    <property type="term" value="C:cytoplasm"/>
    <property type="evidence" value="ECO:0007669"/>
    <property type="project" value="TreeGrafter"/>
</dbReference>
<dbReference type="STRING" id="103827.A0A0N5CTP5"/>
<dbReference type="AlphaFoldDB" id="A0A0N5CTP5"/>
<protein>
    <submittedName>
        <fullName evidence="5">ERF1_1 domain-containing protein</fullName>
    </submittedName>
</protein>
<keyword evidence="1" id="KW-0812">Transmembrane</keyword>
<dbReference type="SUPFAM" id="SSF159065">
    <property type="entry name" value="Dom34/Pelota N-terminal domain-like"/>
    <property type="match status" value="1"/>
</dbReference>
<dbReference type="OMA" id="FAHERMA"/>
<dbReference type="GO" id="GO:0070966">
    <property type="term" value="P:nuclear-transcribed mRNA catabolic process, no-go decay"/>
    <property type="evidence" value="ECO:0007669"/>
    <property type="project" value="InterPro"/>
</dbReference>
<dbReference type="PANTHER" id="PTHR10853:SF0">
    <property type="entry name" value="PROTEIN PELOTA HOMOLOG"/>
    <property type="match status" value="1"/>
</dbReference>
<dbReference type="GO" id="GO:0070651">
    <property type="term" value="P:nonfunctional rRNA decay"/>
    <property type="evidence" value="ECO:0007669"/>
    <property type="project" value="TreeGrafter"/>
</dbReference>
<dbReference type="OrthoDB" id="10249111at2759"/>
<sequence>MCSESEDMWHIYNLIRIGDTVRCTTVRKVTTESSTGSTSSQKVRTVLSVSVEKVDFDPEASILHLKGRNVQENAHVKMGQYHTLDIDVGKKFSLWKPSWDSVDFDRLNLALNPAASADVAAIVMHEGFANLCLLTSAMTIVKAKIDMQIPRKRKGFAHQHDKGVQRFLEAVATAFVRHVNLNVCCFLFFFKITISVLFLIE</sequence>
<accession>A0A0N5CTP5</accession>
<keyword evidence="1" id="KW-0472">Membrane</keyword>
<feature type="transmembrane region" description="Helical" evidence="1">
    <location>
        <begin position="179"/>
        <end position="200"/>
    </location>
</feature>
<dbReference type="PANTHER" id="PTHR10853">
    <property type="entry name" value="PELOTA"/>
    <property type="match status" value="1"/>
</dbReference>
<dbReference type="Proteomes" id="UP000276776">
    <property type="component" value="Unassembled WGS sequence"/>
</dbReference>
<dbReference type="Pfam" id="PF03464">
    <property type="entry name" value="eRF1_2"/>
    <property type="match status" value="1"/>
</dbReference>
<reference evidence="5" key="1">
    <citation type="submission" date="2017-02" db="UniProtKB">
        <authorList>
            <consortium name="WormBaseParasite"/>
        </authorList>
    </citation>
    <scope>IDENTIFICATION</scope>
</reference>
<dbReference type="InterPro" id="IPR058547">
    <property type="entry name" value="Pelota_N"/>
</dbReference>
<dbReference type="GO" id="GO:0071025">
    <property type="term" value="P:RNA surveillance"/>
    <property type="evidence" value="ECO:0007669"/>
    <property type="project" value="InterPro"/>
</dbReference>
<dbReference type="FunFam" id="2.30.30.870:FF:000001">
    <property type="entry name" value="Protein pelota homolog"/>
    <property type="match status" value="1"/>
</dbReference>
<dbReference type="InterPro" id="IPR004405">
    <property type="entry name" value="TF_pelota"/>
</dbReference>
<dbReference type="SUPFAM" id="SSF53137">
    <property type="entry name" value="Translational machinery components"/>
    <property type="match status" value="1"/>
</dbReference>
<dbReference type="InterPro" id="IPR042226">
    <property type="entry name" value="eFR1_2_sf"/>
</dbReference>
<dbReference type="EMBL" id="UYYF01001896">
    <property type="protein sequence ID" value="VDN00186.1"/>
    <property type="molecule type" value="Genomic_DNA"/>
</dbReference>
<gene>
    <name evidence="3" type="ORF">TCLT_LOCUS3596</name>
</gene>
<dbReference type="InterPro" id="IPR005140">
    <property type="entry name" value="eRF1_Pelota-like_N"/>
</dbReference>
<dbReference type="InterPro" id="IPR038069">
    <property type="entry name" value="Pelota/DOM34_N"/>
</dbReference>
<dbReference type="Gene3D" id="2.30.30.870">
    <property type="entry name" value="Pelota, domain A"/>
    <property type="match status" value="1"/>
</dbReference>
<evidence type="ECO:0000313" key="3">
    <source>
        <dbReference type="EMBL" id="VDN00186.1"/>
    </source>
</evidence>
<dbReference type="InterPro" id="IPR005141">
    <property type="entry name" value="eRF1_2"/>
</dbReference>
<evidence type="ECO:0000259" key="2">
    <source>
        <dbReference type="SMART" id="SM01194"/>
    </source>
</evidence>
<evidence type="ECO:0000256" key="1">
    <source>
        <dbReference type="SAM" id="Phobius"/>
    </source>
</evidence>
<evidence type="ECO:0000313" key="4">
    <source>
        <dbReference type="Proteomes" id="UP000276776"/>
    </source>
</evidence>
<organism evidence="5">
    <name type="scientific">Thelazia callipaeda</name>
    <name type="common">Oriental eyeworm</name>
    <name type="synonym">Parasitic nematode</name>
    <dbReference type="NCBI Taxonomy" id="103827"/>
    <lineage>
        <taxon>Eukaryota</taxon>
        <taxon>Metazoa</taxon>
        <taxon>Ecdysozoa</taxon>
        <taxon>Nematoda</taxon>
        <taxon>Chromadorea</taxon>
        <taxon>Rhabditida</taxon>
        <taxon>Spirurina</taxon>
        <taxon>Spiruromorpha</taxon>
        <taxon>Thelazioidea</taxon>
        <taxon>Thelaziidae</taxon>
        <taxon>Thelazia</taxon>
    </lineage>
</organism>
<name>A0A0N5CTP5_THECL</name>
<proteinExistence type="predicted"/>
<dbReference type="Pfam" id="PF26356">
    <property type="entry name" value="Pelota_N"/>
    <property type="match status" value="1"/>
</dbReference>
<keyword evidence="4" id="KW-1185">Reference proteome</keyword>
<dbReference type="SMART" id="SM01194">
    <property type="entry name" value="eRF1_1"/>
    <property type="match status" value="1"/>
</dbReference>
<keyword evidence="1" id="KW-1133">Transmembrane helix</keyword>
<dbReference type="Gene3D" id="3.30.420.60">
    <property type="entry name" value="eRF1 domain 2"/>
    <property type="match status" value="1"/>
</dbReference>
<reference evidence="3 4" key="2">
    <citation type="submission" date="2018-11" db="EMBL/GenBank/DDBJ databases">
        <authorList>
            <consortium name="Pathogen Informatics"/>
        </authorList>
    </citation>
    <scope>NUCLEOTIDE SEQUENCE [LARGE SCALE GENOMIC DNA]</scope>
</reference>
<dbReference type="GO" id="GO:0032790">
    <property type="term" value="P:ribosome disassembly"/>
    <property type="evidence" value="ECO:0007669"/>
    <property type="project" value="TreeGrafter"/>
</dbReference>
<feature type="domain" description="eRF1/Pelota-like N-terminal" evidence="2">
    <location>
        <begin position="1"/>
        <end position="112"/>
    </location>
</feature>